<evidence type="ECO:0000313" key="2">
    <source>
        <dbReference type="EMBL" id="QPI53145.1"/>
    </source>
</evidence>
<protein>
    <submittedName>
        <fullName evidence="2">Penicillin-binding protein activator</fullName>
    </submittedName>
</protein>
<dbReference type="EMBL" id="CP065053">
    <property type="protein sequence ID" value="QPI53145.1"/>
    <property type="molecule type" value="Genomic_DNA"/>
</dbReference>
<dbReference type="PANTHER" id="PTHR38038:SF1">
    <property type="entry name" value="PENICILLIN-BINDING PROTEIN ACTIVATOR LPOA"/>
    <property type="match status" value="1"/>
</dbReference>
<dbReference type="Pfam" id="PF04348">
    <property type="entry name" value="LppC"/>
    <property type="match status" value="1"/>
</dbReference>
<dbReference type="Proteomes" id="UP000662888">
    <property type="component" value="Chromosome"/>
</dbReference>
<dbReference type="PANTHER" id="PTHR38038">
    <property type="entry name" value="PENICILLIN-BINDING PROTEIN ACTIVATOR LPOA"/>
    <property type="match status" value="1"/>
</dbReference>
<keyword evidence="1" id="KW-0472">Membrane</keyword>
<evidence type="ECO:0000256" key="1">
    <source>
        <dbReference type="ARBA" id="ARBA00023136"/>
    </source>
</evidence>
<reference evidence="2 3" key="1">
    <citation type="submission" date="2020-11" db="EMBL/GenBank/DDBJ databases">
        <authorList>
            <person name="Sun Q."/>
        </authorList>
    </citation>
    <scope>NUCLEOTIDE SEQUENCE [LARGE SCALE GENOMIC DNA]</scope>
    <source>
        <strain evidence="2 3">P8398</strain>
    </source>
</reference>
<dbReference type="Gene3D" id="3.40.50.2300">
    <property type="match status" value="2"/>
</dbReference>
<proteinExistence type="predicted"/>
<accession>A0AA48WI15</accession>
<dbReference type="CDD" id="cd06339">
    <property type="entry name" value="PBP1_YraM_LppC_lipoprotein-like"/>
    <property type="match status" value="1"/>
</dbReference>
<organism evidence="2 3">
    <name type="scientific">Massilia antarctica</name>
    <dbReference type="NCBI Taxonomy" id="2765360"/>
    <lineage>
        <taxon>Bacteria</taxon>
        <taxon>Pseudomonadati</taxon>
        <taxon>Pseudomonadota</taxon>
        <taxon>Betaproteobacteria</taxon>
        <taxon>Burkholderiales</taxon>
        <taxon>Oxalobacteraceae</taxon>
        <taxon>Telluria group</taxon>
        <taxon>Massilia</taxon>
    </lineage>
</organism>
<sequence length="427" mass="44362">MGWFAAGALAMLSACSTPCDRPGGLCAPIEPNTSVAPAQPRVIAVQEPVVPEAEVETMAVDAPPGAVAAHPHAADLPTAVPAAVPAAAGSKPATRIALLLPTRSDALGPPAGALRAGFMAAYERDRSGFVVNLIETGDSAQDVLAAYTDALAQNDMVVGPLARSAVSAIAAAGVAVSKPTIALNHPEGRGTNAALPHNMLVMGLSIEDEARQVAQWAASEHPGARALVVAGANAWQRRIANAFAAQWKQLGNQSQTVELTASNGYLSESGIAQLKSRVDADQPALLFTALDADQLRQVRASLGSNVPAYGTSSVNPGTEPGTALAELDGVRLLDLPWEVQPDHPAVMVYPRWNASRRTLDLDRLYALGIDAFRVAREISLHPGASFTMDGVTGRLSVSFGDGPARFERVQPTAVYQGGTFKPSDSVN</sequence>
<dbReference type="SUPFAM" id="SSF53822">
    <property type="entry name" value="Periplasmic binding protein-like I"/>
    <property type="match status" value="1"/>
</dbReference>
<gene>
    <name evidence="2" type="ORF">IV454_07390</name>
</gene>
<dbReference type="InterPro" id="IPR028082">
    <property type="entry name" value="Peripla_BP_I"/>
</dbReference>
<dbReference type="InterPro" id="IPR007443">
    <property type="entry name" value="LpoA"/>
</dbReference>
<evidence type="ECO:0000313" key="3">
    <source>
        <dbReference type="Proteomes" id="UP000662888"/>
    </source>
</evidence>
<keyword evidence="3" id="KW-1185">Reference proteome</keyword>
<name>A0AA48WI15_9BURK</name>